<feature type="transmembrane region" description="Helical" evidence="1">
    <location>
        <begin position="134"/>
        <end position="150"/>
    </location>
</feature>
<feature type="transmembrane region" description="Helical" evidence="1">
    <location>
        <begin position="228"/>
        <end position="251"/>
    </location>
</feature>
<comment type="caution">
    <text evidence="2">The sequence shown here is derived from an EMBL/GenBank/DDBJ whole genome shotgun (WGS) entry which is preliminary data.</text>
</comment>
<name>A0A3A8EB71_9GAMM</name>
<reference evidence="2 3" key="1">
    <citation type="submission" date="2018-09" db="EMBL/GenBank/DDBJ databases">
        <title>The draft genome of Acinetobacter spp. strains.</title>
        <authorList>
            <person name="Qin J."/>
            <person name="Feng Y."/>
            <person name="Zong Z."/>
        </authorList>
    </citation>
    <scope>NUCLEOTIDE SEQUENCE [LARGE SCALE GENOMIC DNA]</scope>
    <source>
        <strain evidence="2 3">WCHAc060012</strain>
    </source>
</reference>
<feature type="transmembrane region" description="Helical" evidence="1">
    <location>
        <begin position="39"/>
        <end position="58"/>
    </location>
</feature>
<dbReference type="AlphaFoldDB" id="A0A3A8EB71"/>
<keyword evidence="1" id="KW-1133">Transmembrane helix</keyword>
<feature type="transmembrane region" description="Helical" evidence="1">
    <location>
        <begin position="70"/>
        <end position="91"/>
    </location>
</feature>
<feature type="transmembrane region" description="Helical" evidence="1">
    <location>
        <begin position="103"/>
        <end position="122"/>
    </location>
</feature>
<dbReference type="OrthoDB" id="3457556at2"/>
<dbReference type="Pfam" id="PF13536">
    <property type="entry name" value="EmrE"/>
    <property type="match status" value="1"/>
</dbReference>
<dbReference type="Proteomes" id="UP000282388">
    <property type="component" value="Unassembled WGS sequence"/>
</dbReference>
<gene>
    <name evidence="2" type="ORF">D7V32_08165</name>
</gene>
<accession>A0A3A8EB71</accession>
<proteinExistence type="predicted"/>
<keyword evidence="1" id="KW-0812">Transmembrane</keyword>
<sequence>MRAIFYGLLASCFFSTAFIFNRAMEVDGGSWMWSSSLRFFWMVPMLVLIVGVRGKLTSSWQHLKENFKSYLLWSTVGFGLFYAPLTFASIYSPGWLVAGSWQMTIIAGSLLVPFLGAGTSHTSGSVLEKLPWKELKWSSVIILGVFLILWDQMSSISWKLALAGFIPVLFAAFMYPLGNRKMMQVCQGKVETPERVLNMTLASLPFWSVIALCGAVDHGLPSSSQVSYSFLVALFSGVIATLLFFSATNLVHTNPSQLAMVEATQAGELLFTLLGEMIILNTGLPSNIALLGVSLIVLGMVVHSLASIRMRQNRPVNG</sequence>
<dbReference type="InterPro" id="IPR032713">
    <property type="entry name" value="EmrE"/>
</dbReference>
<evidence type="ECO:0000313" key="2">
    <source>
        <dbReference type="EMBL" id="RKG31429.1"/>
    </source>
</evidence>
<evidence type="ECO:0000256" key="1">
    <source>
        <dbReference type="SAM" id="Phobius"/>
    </source>
</evidence>
<evidence type="ECO:0000313" key="3">
    <source>
        <dbReference type="Proteomes" id="UP000282388"/>
    </source>
</evidence>
<organism evidence="2 3">
    <name type="scientific">Acinetobacter tianfuensis</name>
    <dbReference type="NCBI Taxonomy" id="2419603"/>
    <lineage>
        <taxon>Bacteria</taxon>
        <taxon>Pseudomonadati</taxon>
        <taxon>Pseudomonadota</taxon>
        <taxon>Gammaproteobacteria</taxon>
        <taxon>Moraxellales</taxon>
        <taxon>Moraxellaceae</taxon>
        <taxon>Acinetobacter</taxon>
    </lineage>
</organism>
<keyword evidence="1" id="KW-0472">Membrane</keyword>
<keyword evidence="3" id="KW-1185">Reference proteome</keyword>
<dbReference type="RefSeq" id="WP_120402397.1">
    <property type="nucleotide sequence ID" value="NZ_RAXV01000015.1"/>
</dbReference>
<feature type="transmembrane region" description="Helical" evidence="1">
    <location>
        <begin position="288"/>
        <end position="308"/>
    </location>
</feature>
<feature type="transmembrane region" description="Helical" evidence="1">
    <location>
        <begin position="156"/>
        <end position="175"/>
    </location>
</feature>
<feature type="transmembrane region" description="Helical" evidence="1">
    <location>
        <begin position="263"/>
        <end position="282"/>
    </location>
</feature>
<feature type="transmembrane region" description="Helical" evidence="1">
    <location>
        <begin position="196"/>
        <end position="216"/>
    </location>
</feature>
<protein>
    <submittedName>
        <fullName evidence="2">Multidrug resistance efflux transporter family protein</fullName>
    </submittedName>
</protein>
<dbReference type="EMBL" id="RAXV01000015">
    <property type="protein sequence ID" value="RKG31429.1"/>
    <property type="molecule type" value="Genomic_DNA"/>
</dbReference>